<keyword evidence="2" id="KW-1185">Reference proteome</keyword>
<dbReference type="EMBL" id="CP000806">
    <property type="protein sequence ID" value="ACB51968.1"/>
    <property type="molecule type" value="Genomic_DNA"/>
</dbReference>
<dbReference type="KEGG" id="cyt:cce_2620"/>
<dbReference type="AlphaFoldDB" id="B1WT46"/>
<proteinExistence type="predicted"/>
<name>B1WT46_CROS5</name>
<dbReference type="Proteomes" id="UP000001203">
    <property type="component" value="Chromosome circular"/>
</dbReference>
<evidence type="ECO:0000313" key="2">
    <source>
        <dbReference type="Proteomes" id="UP000001203"/>
    </source>
</evidence>
<protein>
    <submittedName>
        <fullName evidence="1">Uncharacterized protein</fullName>
    </submittedName>
</protein>
<accession>B1WT46</accession>
<sequence length="43" mass="4631">MWGVGLGVGLGLNPHSTAPLHPIQLDSLETLLPNYQSPKRSVH</sequence>
<organism evidence="1 2">
    <name type="scientific">Crocosphaera subtropica (strain ATCC 51142 / BH68)</name>
    <name type="common">Cyanothece sp. (strain ATCC 51142)</name>
    <dbReference type="NCBI Taxonomy" id="43989"/>
    <lineage>
        <taxon>Bacteria</taxon>
        <taxon>Bacillati</taxon>
        <taxon>Cyanobacteriota</taxon>
        <taxon>Cyanophyceae</taxon>
        <taxon>Oscillatoriophycideae</taxon>
        <taxon>Chroococcales</taxon>
        <taxon>Aphanothecaceae</taxon>
        <taxon>Crocosphaera</taxon>
        <taxon>Crocosphaera subtropica</taxon>
    </lineage>
</organism>
<dbReference type="HOGENOM" id="CLU_3232483_0_0_3"/>
<reference evidence="1 2" key="1">
    <citation type="journal article" date="2008" name="Proc. Natl. Acad. Sci. U.S.A.">
        <title>The genome of Cyanothece 51142, a unicellular diazotrophic cyanobacterium important in the marine nitrogen cycle.</title>
        <authorList>
            <person name="Welsh E.A."/>
            <person name="Liberton M."/>
            <person name="Stoeckel J."/>
            <person name="Loh T."/>
            <person name="Elvitigala T."/>
            <person name="Wang C."/>
            <person name="Wollam A."/>
            <person name="Fulton R.S."/>
            <person name="Clifton S.W."/>
            <person name="Jacobs J.M."/>
            <person name="Aurora R."/>
            <person name="Ghosh B.K."/>
            <person name="Sherman L.A."/>
            <person name="Smith R.D."/>
            <person name="Wilson R.K."/>
            <person name="Pakrasi H.B."/>
        </authorList>
    </citation>
    <scope>NUCLEOTIDE SEQUENCE [LARGE SCALE GENOMIC DNA]</scope>
    <source>
        <strain evidence="2">ATCC 51142 / BH68</strain>
    </source>
</reference>
<gene>
    <name evidence="1" type="ordered locus">cce_2620</name>
</gene>
<evidence type="ECO:0000313" key="1">
    <source>
        <dbReference type="EMBL" id="ACB51968.1"/>
    </source>
</evidence>